<sequence>MGGAKTETRSSATGWDLLLGLCNKHGRERSIDHYKYEARFSTPSAMVADDKADIMANFALGAREGVKTWEPGPANATTGRAIFPGSSQQKGKAQRPGRGDQLQNGPSFSDSELHTDGNEELVITSTRPISLHCQ</sequence>
<organism evidence="2 3">
    <name type="scientific">Boletus reticuloceps</name>
    <dbReference type="NCBI Taxonomy" id="495285"/>
    <lineage>
        <taxon>Eukaryota</taxon>
        <taxon>Fungi</taxon>
        <taxon>Dikarya</taxon>
        <taxon>Basidiomycota</taxon>
        <taxon>Agaricomycotina</taxon>
        <taxon>Agaricomycetes</taxon>
        <taxon>Agaricomycetidae</taxon>
        <taxon>Boletales</taxon>
        <taxon>Boletineae</taxon>
        <taxon>Boletaceae</taxon>
        <taxon>Boletoideae</taxon>
        <taxon>Boletus</taxon>
    </lineage>
</organism>
<feature type="compositionally biased region" description="Polar residues" evidence="1">
    <location>
        <begin position="101"/>
        <end position="110"/>
    </location>
</feature>
<reference evidence="2" key="1">
    <citation type="submission" date="2021-03" db="EMBL/GenBank/DDBJ databases">
        <title>Evolutionary innovations through gain and loss of genes in the ectomycorrhizal Boletales.</title>
        <authorList>
            <person name="Wu G."/>
            <person name="Miyauchi S."/>
            <person name="Morin E."/>
            <person name="Yang Z.-L."/>
            <person name="Xu J."/>
            <person name="Martin F.M."/>
        </authorList>
    </citation>
    <scope>NUCLEOTIDE SEQUENCE</scope>
    <source>
        <strain evidence="2">BR01</strain>
    </source>
</reference>
<evidence type="ECO:0000256" key="1">
    <source>
        <dbReference type="SAM" id="MobiDB-lite"/>
    </source>
</evidence>
<dbReference type="EMBL" id="JAGFBS010000020">
    <property type="protein sequence ID" value="KAG6373794.1"/>
    <property type="molecule type" value="Genomic_DNA"/>
</dbReference>
<evidence type="ECO:0000313" key="3">
    <source>
        <dbReference type="Proteomes" id="UP000683000"/>
    </source>
</evidence>
<dbReference type="Proteomes" id="UP000683000">
    <property type="component" value="Unassembled WGS sequence"/>
</dbReference>
<feature type="region of interest" description="Disordered" evidence="1">
    <location>
        <begin position="69"/>
        <end position="119"/>
    </location>
</feature>
<keyword evidence="3" id="KW-1185">Reference proteome</keyword>
<name>A0A8I2YJU1_9AGAM</name>
<proteinExistence type="predicted"/>
<dbReference type="AlphaFoldDB" id="A0A8I2YJU1"/>
<gene>
    <name evidence="2" type="ORF">JVT61DRAFT_5939</name>
</gene>
<comment type="caution">
    <text evidence="2">The sequence shown here is derived from an EMBL/GenBank/DDBJ whole genome shotgun (WGS) entry which is preliminary data.</text>
</comment>
<accession>A0A8I2YJU1</accession>
<evidence type="ECO:0000313" key="2">
    <source>
        <dbReference type="EMBL" id="KAG6373794.1"/>
    </source>
</evidence>
<protein>
    <submittedName>
        <fullName evidence="2">Uncharacterized protein</fullName>
    </submittedName>
</protein>